<dbReference type="STRING" id="1267564.SAMN05192561_10715"/>
<reference evidence="3 4" key="1">
    <citation type="submission" date="2016-10" db="EMBL/GenBank/DDBJ databases">
        <authorList>
            <person name="de Groot N.N."/>
        </authorList>
    </citation>
    <scope>NUCLEOTIDE SEQUENCE [LARGE SCALE GENOMIC DNA]</scope>
    <source>
        <strain evidence="3 4">IBRC-M10418</strain>
    </source>
</reference>
<dbReference type="InterPro" id="IPR011701">
    <property type="entry name" value="MFS"/>
</dbReference>
<organism evidence="3 4">
    <name type="scientific">Halopenitus malekzadehii</name>
    <dbReference type="NCBI Taxonomy" id="1267564"/>
    <lineage>
        <taxon>Archaea</taxon>
        <taxon>Methanobacteriati</taxon>
        <taxon>Methanobacteriota</taxon>
        <taxon>Stenosarchaea group</taxon>
        <taxon>Halobacteria</taxon>
        <taxon>Halobacteriales</taxon>
        <taxon>Haloferacaceae</taxon>
        <taxon>Halopenitus</taxon>
    </lineage>
</organism>
<dbReference type="Gene3D" id="1.20.1250.20">
    <property type="entry name" value="MFS general substrate transporter like domains"/>
    <property type="match status" value="1"/>
</dbReference>
<keyword evidence="1" id="KW-0472">Membrane</keyword>
<dbReference type="Proteomes" id="UP000199215">
    <property type="component" value="Unassembled WGS sequence"/>
</dbReference>
<evidence type="ECO:0000259" key="2">
    <source>
        <dbReference type="PROSITE" id="PS50850"/>
    </source>
</evidence>
<evidence type="ECO:0000256" key="1">
    <source>
        <dbReference type="SAM" id="Phobius"/>
    </source>
</evidence>
<dbReference type="InterPro" id="IPR036259">
    <property type="entry name" value="MFS_trans_sf"/>
</dbReference>
<dbReference type="EMBL" id="FNWU01000007">
    <property type="protein sequence ID" value="SEH55914.1"/>
    <property type="molecule type" value="Genomic_DNA"/>
</dbReference>
<dbReference type="SUPFAM" id="SSF103473">
    <property type="entry name" value="MFS general substrate transporter"/>
    <property type="match status" value="1"/>
</dbReference>
<dbReference type="Pfam" id="PF07690">
    <property type="entry name" value="MFS_1"/>
    <property type="match status" value="1"/>
</dbReference>
<dbReference type="InterPro" id="IPR020846">
    <property type="entry name" value="MFS_dom"/>
</dbReference>
<accession>A0A1H6J5A5</accession>
<keyword evidence="4" id="KW-1185">Reference proteome</keyword>
<feature type="transmembrane region" description="Helical" evidence="1">
    <location>
        <begin position="12"/>
        <end position="35"/>
    </location>
</feature>
<proteinExistence type="predicted"/>
<feature type="domain" description="Major facilitator superfamily (MFS) profile" evidence="2">
    <location>
        <begin position="1"/>
        <end position="100"/>
    </location>
</feature>
<evidence type="ECO:0000313" key="3">
    <source>
        <dbReference type="EMBL" id="SEH55914.1"/>
    </source>
</evidence>
<sequence>MSRAATSENRATAVGIFTASGPIGFALGQGAGPLIAYQFGWPAIFVAFTGLTVVGPVLFWPASRGLGTNQGDAPSLEDFGAVLRNRSVWSVGLLGFLGYS</sequence>
<keyword evidence="1" id="KW-1133">Transmembrane helix</keyword>
<dbReference type="PROSITE" id="PS50850">
    <property type="entry name" value="MFS"/>
    <property type="match status" value="1"/>
</dbReference>
<name>A0A1H6J5A5_9EURY</name>
<keyword evidence="1" id="KW-0812">Transmembrane</keyword>
<gene>
    <name evidence="3" type="ORF">SAMN05192561_10715</name>
</gene>
<feature type="transmembrane region" description="Helical" evidence="1">
    <location>
        <begin position="41"/>
        <end position="60"/>
    </location>
</feature>
<evidence type="ECO:0000313" key="4">
    <source>
        <dbReference type="Proteomes" id="UP000199215"/>
    </source>
</evidence>
<protein>
    <submittedName>
        <fullName evidence="3">Major Facilitator Superfamily protein</fullName>
    </submittedName>
</protein>
<dbReference type="GO" id="GO:0022857">
    <property type="term" value="F:transmembrane transporter activity"/>
    <property type="evidence" value="ECO:0007669"/>
    <property type="project" value="InterPro"/>
</dbReference>
<dbReference type="AlphaFoldDB" id="A0A1H6J5A5"/>